<feature type="transmembrane region" description="Helical" evidence="2">
    <location>
        <begin position="37"/>
        <end position="56"/>
    </location>
</feature>
<keyword evidence="2" id="KW-0812">Transmembrane</keyword>
<sequence length="243" mass="27625">MAGNSDQSGGFAAAAEQGEVLRVVVQHCREMKRQETCSRWITALLALTIFTGFLWLQASAHCTKDDAGRQPMTDTGVVQALNSVEPTPKHRRGRFIHLLSAEYSDQIVTSQNEGSFAVRWKIPQLPSDFKLEENETCLVIPRKGLYLVSVRMSYRALETKCPCADGVCFLSVLLTMYQNKYPQITNIVVGHETMRCVSGWRQTVILSRVIKFENSTKLRVNIDNQNHELISWDNYNHFEITRL</sequence>
<dbReference type="Gene3D" id="2.60.120.40">
    <property type="match status" value="1"/>
</dbReference>
<evidence type="ECO:0000256" key="1">
    <source>
        <dbReference type="ARBA" id="ARBA00008670"/>
    </source>
</evidence>
<comment type="similarity">
    <text evidence="1">Belongs to the tumor necrosis factor family.</text>
</comment>
<dbReference type="Proteomes" id="UP000752171">
    <property type="component" value="Unassembled WGS sequence"/>
</dbReference>
<gene>
    <name evidence="4" type="ORF">AMEX_G296</name>
</gene>
<dbReference type="GO" id="GO:0016020">
    <property type="term" value="C:membrane"/>
    <property type="evidence" value="ECO:0007669"/>
    <property type="project" value="InterPro"/>
</dbReference>
<evidence type="ECO:0000259" key="3">
    <source>
        <dbReference type="Pfam" id="PF00229"/>
    </source>
</evidence>
<organism evidence="4 5">
    <name type="scientific">Astyanax mexicanus</name>
    <name type="common">Blind cave fish</name>
    <name type="synonym">Astyanax fasciatus mexicanus</name>
    <dbReference type="NCBI Taxonomy" id="7994"/>
    <lineage>
        <taxon>Eukaryota</taxon>
        <taxon>Metazoa</taxon>
        <taxon>Chordata</taxon>
        <taxon>Craniata</taxon>
        <taxon>Vertebrata</taxon>
        <taxon>Euteleostomi</taxon>
        <taxon>Actinopterygii</taxon>
        <taxon>Neopterygii</taxon>
        <taxon>Teleostei</taxon>
        <taxon>Ostariophysi</taxon>
        <taxon>Characiformes</taxon>
        <taxon>Characoidei</taxon>
        <taxon>Acestrorhamphidae</taxon>
        <taxon>Acestrorhamphinae</taxon>
        <taxon>Astyanax</taxon>
    </lineage>
</organism>
<name>A0A8T2MEY1_ASTMX</name>
<feature type="domain" description="THD" evidence="3">
    <location>
        <begin position="126"/>
        <end position="235"/>
    </location>
</feature>
<dbReference type="InterPro" id="IPR006052">
    <property type="entry name" value="TNF_dom"/>
</dbReference>
<comment type="caution">
    <text evidence="4">The sequence shown here is derived from an EMBL/GenBank/DDBJ whole genome shotgun (WGS) entry which is preliminary data.</text>
</comment>
<dbReference type="EMBL" id="JAICCE010000001">
    <property type="protein sequence ID" value="KAG9281734.1"/>
    <property type="molecule type" value="Genomic_DNA"/>
</dbReference>
<dbReference type="GO" id="GO:0005164">
    <property type="term" value="F:tumor necrosis factor receptor binding"/>
    <property type="evidence" value="ECO:0007669"/>
    <property type="project" value="InterPro"/>
</dbReference>
<keyword evidence="2" id="KW-1133">Transmembrane helix</keyword>
<dbReference type="AlphaFoldDB" id="A0A8T2MEY1"/>
<dbReference type="InterPro" id="IPR008983">
    <property type="entry name" value="Tumour_necrosis_fac-like_dom"/>
</dbReference>
<dbReference type="SUPFAM" id="SSF49842">
    <property type="entry name" value="TNF-like"/>
    <property type="match status" value="1"/>
</dbReference>
<evidence type="ECO:0000313" key="5">
    <source>
        <dbReference type="Proteomes" id="UP000752171"/>
    </source>
</evidence>
<dbReference type="Pfam" id="PF00229">
    <property type="entry name" value="TNF"/>
    <property type="match status" value="1"/>
</dbReference>
<evidence type="ECO:0000313" key="4">
    <source>
        <dbReference type="EMBL" id="KAG9281734.1"/>
    </source>
</evidence>
<keyword evidence="2" id="KW-0472">Membrane</keyword>
<accession>A0A8T2MEY1</accession>
<reference evidence="4 5" key="1">
    <citation type="submission" date="2021-07" db="EMBL/GenBank/DDBJ databases">
        <authorList>
            <person name="Imarazene B."/>
            <person name="Zahm M."/>
            <person name="Klopp C."/>
            <person name="Cabau C."/>
            <person name="Beille S."/>
            <person name="Jouanno E."/>
            <person name="Castinel A."/>
            <person name="Lluch J."/>
            <person name="Gil L."/>
            <person name="Kuchtly C."/>
            <person name="Lopez Roques C."/>
            <person name="Donnadieu C."/>
            <person name="Parrinello H."/>
            <person name="Journot L."/>
            <person name="Du K."/>
            <person name="Schartl M."/>
            <person name="Retaux S."/>
            <person name="Guiguen Y."/>
        </authorList>
    </citation>
    <scope>NUCLEOTIDE SEQUENCE [LARGE SCALE GENOMIC DNA]</scope>
    <source>
        <strain evidence="4">Pach_M1</strain>
        <tissue evidence="4">Testis</tissue>
    </source>
</reference>
<evidence type="ECO:0000256" key="2">
    <source>
        <dbReference type="SAM" id="Phobius"/>
    </source>
</evidence>
<dbReference type="GO" id="GO:0006955">
    <property type="term" value="P:immune response"/>
    <property type="evidence" value="ECO:0007669"/>
    <property type="project" value="InterPro"/>
</dbReference>
<proteinExistence type="inferred from homology"/>
<protein>
    <recommendedName>
        <fullName evidence="3">THD domain-containing protein</fullName>
    </recommendedName>
</protein>